<dbReference type="SMART" id="SM00595">
    <property type="entry name" value="MADF"/>
    <property type="match status" value="1"/>
</dbReference>
<protein>
    <submittedName>
        <fullName evidence="4">Uncharacterized protein LOC115622803</fullName>
    </submittedName>
</protein>
<evidence type="ECO:0000313" key="4">
    <source>
        <dbReference type="RefSeq" id="XP_030372731.1"/>
    </source>
</evidence>
<reference evidence="4" key="1">
    <citation type="submission" date="2025-08" db="UniProtKB">
        <authorList>
            <consortium name="RefSeq"/>
        </authorList>
    </citation>
    <scope>IDENTIFICATION</scope>
    <source>
        <strain evidence="4">11010-0011.00</strain>
        <tissue evidence="4">Whole body</tissue>
    </source>
</reference>
<keyword evidence="3" id="KW-1185">Reference proteome</keyword>
<dbReference type="InterPro" id="IPR006578">
    <property type="entry name" value="MADF-dom"/>
</dbReference>
<dbReference type="InterPro" id="IPR039353">
    <property type="entry name" value="TF_Adf1"/>
</dbReference>
<dbReference type="GeneID" id="115622803"/>
<sequence length="250" mass="28479">MNYGRESVIDDSEPLLKLARGRPKCARAMNDDDVFKLITCVQSNECIWNLTDANYTNKNERRSAWMEIWNQLDCAYEETELRAKWSNLRIQYNRVCRRDKSSLGADFEPAWKFFNALSFLGPVDRAQKQETFPHTVLEESPDNSSGGASSPTFTKRAASPSFSKGPSNKRQHHDMIRSSSASAEIVNTLREAVAAIKGNKDNSANVNFCKYLLSELEQLSDVNAFIMRRELLNVLINYNFPPEHTDKLSI</sequence>
<accession>A0A6J2T719</accession>
<name>A0A6J2T719_DROLE</name>
<evidence type="ECO:0000259" key="2">
    <source>
        <dbReference type="PROSITE" id="PS51029"/>
    </source>
</evidence>
<feature type="compositionally biased region" description="Polar residues" evidence="1">
    <location>
        <begin position="142"/>
        <end position="153"/>
    </location>
</feature>
<dbReference type="PROSITE" id="PS51029">
    <property type="entry name" value="MADF"/>
    <property type="match status" value="1"/>
</dbReference>
<dbReference type="Pfam" id="PF10545">
    <property type="entry name" value="MADF_DNA_bdg"/>
    <property type="match status" value="1"/>
</dbReference>
<organism evidence="3 4">
    <name type="scientific">Drosophila lebanonensis</name>
    <name type="common">Fruit fly</name>
    <name type="synonym">Scaptodrosophila lebanonensis</name>
    <dbReference type="NCBI Taxonomy" id="7225"/>
    <lineage>
        <taxon>Eukaryota</taxon>
        <taxon>Metazoa</taxon>
        <taxon>Ecdysozoa</taxon>
        <taxon>Arthropoda</taxon>
        <taxon>Hexapoda</taxon>
        <taxon>Insecta</taxon>
        <taxon>Pterygota</taxon>
        <taxon>Neoptera</taxon>
        <taxon>Endopterygota</taxon>
        <taxon>Diptera</taxon>
        <taxon>Brachycera</taxon>
        <taxon>Muscomorpha</taxon>
        <taxon>Ephydroidea</taxon>
        <taxon>Drosophilidae</taxon>
        <taxon>Scaptodrosophila</taxon>
    </lineage>
</organism>
<dbReference type="PANTHER" id="PTHR12243:SF67">
    <property type="entry name" value="COREPRESSOR OF PANGOLIN, ISOFORM A-RELATED"/>
    <property type="match status" value="1"/>
</dbReference>
<gene>
    <name evidence="4" type="primary">LOC115622803</name>
</gene>
<proteinExistence type="predicted"/>
<evidence type="ECO:0000256" key="1">
    <source>
        <dbReference type="SAM" id="MobiDB-lite"/>
    </source>
</evidence>
<dbReference type="AlphaFoldDB" id="A0A6J2T719"/>
<evidence type="ECO:0000313" key="3">
    <source>
        <dbReference type="Proteomes" id="UP000504634"/>
    </source>
</evidence>
<dbReference type="PANTHER" id="PTHR12243">
    <property type="entry name" value="MADF DOMAIN TRANSCRIPTION FACTOR"/>
    <property type="match status" value="1"/>
</dbReference>
<dbReference type="RefSeq" id="XP_030372731.1">
    <property type="nucleotide sequence ID" value="XM_030516871.1"/>
</dbReference>
<dbReference type="Proteomes" id="UP000504634">
    <property type="component" value="Unplaced"/>
</dbReference>
<feature type="region of interest" description="Disordered" evidence="1">
    <location>
        <begin position="134"/>
        <end position="178"/>
    </location>
</feature>
<dbReference type="OrthoDB" id="7883883at2759"/>
<feature type="domain" description="MADF" evidence="2">
    <location>
        <begin position="36"/>
        <end position="125"/>
    </location>
</feature>